<evidence type="ECO:0000256" key="1">
    <source>
        <dbReference type="ARBA" id="ARBA00006987"/>
    </source>
</evidence>
<dbReference type="PIRSF" id="PIRSF017082">
    <property type="entry name" value="YflP"/>
    <property type="match status" value="1"/>
</dbReference>
<proteinExistence type="inferred from homology"/>
<feature type="signal peptide" evidence="2">
    <location>
        <begin position="1"/>
        <end position="25"/>
    </location>
</feature>
<organism evidence="3 4">
    <name type="scientific">Bordetella genomosp. 2</name>
    <dbReference type="NCBI Taxonomy" id="1983456"/>
    <lineage>
        <taxon>Bacteria</taxon>
        <taxon>Pseudomonadati</taxon>
        <taxon>Pseudomonadota</taxon>
        <taxon>Betaproteobacteria</taxon>
        <taxon>Burkholderiales</taxon>
        <taxon>Alcaligenaceae</taxon>
        <taxon>Bordetella</taxon>
    </lineage>
</organism>
<gene>
    <name evidence="3" type="ORF">CAL24_12095</name>
</gene>
<evidence type="ECO:0008006" key="5">
    <source>
        <dbReference type="Google" id="ProtNLM"/>
    </source>
</evidence>
<sequence>MKRRTVLKLLGSAPLAMPAWSAAQAQGYPARQVTMMVGSTPGSATDLAARMAAQVMQERFKQSVVVENRAGAGGVICMLAVAASPPDGYVLQLGGLGHNVIPPVTRTGMPLDIPKRIMPIAQAAEFLNVLVVGSRHPANSLQEYIAYQQKTGKPLLYGSNGVGSSSHMTSELFGLRTGLKVQHVPYKGASDALVGVANGDLDLLFMNLPPTLPMIQSGKLKALAVTSGYRARQLPDVPTMQEQGMADFDVTSWLGVYGPAGIPPDIVALLSDTLVKGFDTPEYREKFIAAGFEPRLRNAAEFTAFNQAELKRWGAVARHAGVSIPYGSA</sequence>
<dbReference type="Proteomes" id="UP000215633">
    <property type="component" value="Unassembled WGS sequence"/>
</dbReference>
<accession>A0A261VQR5</accession>
<dbReference type="RefSeq" id="WP_094806836.1">
    <property type="nucleotide sequence ID" value="NZ_NEVT01000006.1"/>
</dbReference>
<name>A0A261VQR5_9BORD</name>
<dbReference type="EMBL" id="NEVT01000006">
    <property type="protein sequence ID" value="OZI75930.1"/>
    <property type="molecule type" value="Genomic_DNA"/>
</dbReference>
<dbReference type="Gene3D" id="3.40.190.150">
    <property type="entry name" value="Bordetella uptake gene, domain 1"/>
    <property type="match status" value="1"/>
</dbReference>
<dbReference type="AlphaFoldDB" id="A0A261VQR5"/>
<evidence type="ECO:0000313" key="3">
    <source>
        <dbReference type="EMBL" id="OZI75930.1"/>
    </source>
</evidence>
<dbReference type="PANTHER" id="PTHR42928:SF5">
    <property type="entry name" value="BLR1237 PROTEIN"/>
    <property type="match status" value="1"/>
</dbReference>
<evidence type="ECO:0000313" key="4">
    <source>
        <dbReference type="Proteomes" id="UP000215633"/>
    </source>
</evidence>
<dbReference type="Pfam" id="PF03401">
    <property type="entry name" value="TctC"/>
    <property type="match status" value="1"/>
</dbReference>
<dbReference type="PANTHER" id="PTHR42928">
    <property type="entry name" value="TRICARBOXYLATE-BINDING PROTEIN"/>
    <property type="match status" value="1"/>
</dbReference>
<dbReference type="CDD" id="cd07012">
    <property type="entry name" value="PBP2_Bug_TTT"/>
    <property type="match status" value="1"/>
</dbReference>
<keyword evidence="4" id="KW-1185">Reference proteome</keyword>
<comment type="similarity">
    <text evidence="1">Belongs to the UPF0065 (bug) family.</text>
</comment>
<dbReference type="Gene3D" id="3.40.190.10">
    <property type="entry name" value="Periplasmic binding protein-like II"/>
    <property type="match status" value="1"/>
</dbReference>
<feature type="chain" id="PRO_5012040155" description="ABC transporter substrate-binding protein" evidence="2">
    <location>
        <begin position="26"/>
        <end position="329"/>
    </location>
</feature>
<dbReference type="SUPFAM" id="SSF53850">
    <property type="entry name" value="Periplasmic binding protein-like II"/>
    <property type="match status" value="1"/>
</dbReference>
<reference evidence="4" key="1">
    <citation type="submission" date="2017-05" db="EMBL/GenBank/DDBJ databases">
        <title>Complete and WGS of Bordetella genogroups.</title>
        <authorList>
            <person name="Spilker T."/>
            <person name="Lipuma J."/>
        </authorList>
    </citation>
    <scope>NUCLEOTIDE SEQUENCE [LARGE SCALE GENOMIC DNA]</scope>
    <source>
        <strain evidence="4">AU8256</strain>
    </source>
</reference>
<protein>
    <recommendedName>
        <fullName evidence="5">ABC transporter substrate-binding protein</fullName>
    </recommendedName>
</protein>
<dbReference type="InterPro" id="IPR042100">
    <property type="entry name" value="Bug_dom1"/>
</dbReference>
<dbReference type="InterPro" id="IPR005064">
    <property type="entry name" value="BUG"/>
</dbReference>
<comment type="caution">
    <text evidence="3">The sequence shown here is derived from an EMBL/GenBank/DDBJ whole genome shotgun (WGS) entry which is preliminary data.</text>
</comment>
<keyword evidence="2" id="KW-0732">Signal</keyword>
<evidence type="ECO:0000256" key="2">
    <source>
        <dbReference type="SAM" id="SignalP"/>
    </source>
</evidence>